<dbReference type="eggNOG" id="COG0729">
    <property type="taxonomic scope" value="Bacteria"/>
</dbReference>
<evidence type="ECO:0000256" key="4">
    <source>
        <dbReference type="ARBA" id="ARBA00023136"/>
    </source>
</evidence>
<feature type="signal peptide" evidence="6">
    <location>
        <begin position="1"/>
        <end position="22"/>
    </location>
</feature>
<dbReference type="STRING" id="688246.Premu_2675"/>
<dbReference type="Gene3D" id="2.40.160.50">
    <property type="entry name" value="membrane protein fhac: a member of the omp85/tpsb transporter family"/>
    <property type="match status" value="1"/>
</dbReference>
<dbReference type="PANTHER" id="PTHR12815">
    <property type="entry name" value="SORTING AND ASSEMBLY MACHINERY SAMM50 PROTEIN FAMILY MEMBER"/>
    <property type="match status" value="1"/>
</dbReference>
<dbReference type="Proteomes" id="UP000002772">
    <property type="component" value="Unassembled WGS sequence"/>
</dbReference>
<keyword evidence="2" id="KW-0812">Transmembrane</keyword>
<evidence type="ECO:0000256" key="5">
    <source>
        <dbReference type="ARBA" id="ARBA00023237"/>
    </source>
</evidence>
<dbReference type="HOGENOM" id="CLU_010929_0_0_10"/>
<dbReference type="Pfam" id="PF01103">
    <property type="entry name" value="Omp85"/>
    <property type="match status" value="1"/>
</dbReference>
<keyword evidence="9" id="KW-1185">Reference proteome</keyword>
<keyword evidence="5" id="KW-0998">Cell outer membrane</keyword>
<evidence type="ECO:0000256" key="3">
    <source>
        <dbReference type="ARBA" id="ARBA00022729"/>
    </source>
</evidence>
<evidence type="ECO:0000256" key="1">
    <source>
        <dbReference type="ARBA" id="ARBA00004370"/>
    </source>
</evidence>
<evidence type="ECO:0000256" key="2">
    <source>
        <dbReference type="ARBA" id="ARBA00022692"/>
    </source>
</evidence>
<feature type="chain" id="PRO_5003375587" evidence="6">
    <location>
        <begin position="23"/>
        <end position="772"/>
    </location>
</feature>
<dbReference type="PANTHER" id="PTHR12815:SF47">
    <property type="entry name" value="TRANSLOCATION AND ASSEMBLY MODULE SUBUNIT TAMA"/>
    <property type="match status" value="1"/>
</dbReference>
<keyword evidence="4" id="KW-0472">Membrane</keyword>
<evidence type="ECO:0000313" key="9">
    <source>
        <dbReference type="Proteomes" id="UP000002772"/>
    </source>
</evidence>
<evidence type="ECO:0000256" key="6">
    <source>
        <dbReference type="SAM" id="SignalP"/>
    </source>
</evidence>
<gene>
    <name evidence="8" type="ORF">Premu_2675</name>
</gene>
<dbReference type="InterPro" id="IPR039910">
    <property type="entry name" value="D15-like"/>
</dbReference>
<proteinExistence type="predicted"/>
<dbReference type="EMBL" id="GL945017">
    <property type="protein sequence ID" value="EGN58029.1"/>
    <property type="molecule type" value="Genomic_DNA"/>
</dbReference>
<dbReference type="AlphaFoldDB" id="F8NC58"/>
<dbReference type="PROSITE" id="PS51257">
    <property type="entry name" value="PROKAR_LIPOPROTEIN"/>
    <property type="match status" value="1"/>
</dbReference>
<dbReference type="RefSeq" id="WP_007575975.1">
    <property type="nucleotide sequence ID" value="NZ_BPTS01000002.1"/>
</dbReference>
<evidence type="ECO:0000259" key="7">
    <source>
        <dbReference type="Pfam" id="PF01103"/>
    </source>
</evidence>
<dbReference type="InterPro" id="IPR000184">
    <property type="entry name" value="Bac_surfAg_D15"/>
</dbReference>
<keyword evidence="3 6" id="KW-0732">Signal</keyword>
<name>F8NC58_9BACT</name>
<comment type="subcellular location">
    <subcellularLocation>
        <location evidence="1">Membrane</location>
    </subcellularLocation>
</comment>
<dbReference type="OrthoDB" id="9814535at2"/>
<protein>
    <submittedName>
        <fullName evidence="8">Surface antigen (D15)</fullName>
    </submittedName>
</protein>
<evidence type="ECO:0000313" key="8">
    <source>
        <dbReference type="EMBL" id="EGN58029.1"/>
    </source>
</evidence>
<sequence>MKKTYFLFLSLLLLLSACSSTKSIPEGDQLFTGVKSIHYTAEKKDTHFDSTKEEVDAALATAPNGNLFGSGIRSPFPVGLWVWNAFTGNNDPFAKWMLKSFGTNPVLMSWVNPGLRAQVAKLVLQAHGYFHSNVGYEILKQSNPKEAKVSYEVNMGHLFTIDSLRYIGFPPDADSLLSNTKNKAKIHNGDPFDVSTLDAERTRISTLFRNNGYFYYQPAYASYLADTVSVPGKVLLRLQEADNIPAMATRKWRIGKININMRKRYDDTLADSVSRRDITVHFNGKKPPVKTGVILSNMRLIPGTLYSYFNHQESASKLAATSMFSLVDFNFTPRDTTGRADTLDLHLNLLFDKPYDFYVQGNLTGKTNNRLGPGITVGLTKRNAFHGGELLDINVKGSYEWQTGHQAEGTGSKLNSYEYGVDASLTFPRLIMPWASAVRHKLIERAIRTQYFSQPTTKLKFSSDIIRRSSFFTRHIFSGEWTYEVQISPKSRHQFSPLNFSFEYMRRSSGQFDSILNANPYLYYTMRNQFIPRMQYIYTYTSPKNFVNPLWWQTTVAESGNILSLGYMVAGHKWGEQNKELFNNPYAQFFKVETELVKTWRITPHSTLVGHIDTGIIWSFGNSDDAPYSEQFYVGGANSIRAFTVRTIGPGSYHNAASAHVYYLDQTGDIKFLANLEYRPRLFGSLYGALFLDAGNVWKMKDDYRTGGKFQMKNALREMALGSGVGLRYNMGFLVIRLDWGIGLHVPYKTGFYNVGHFKDSQSLHFAVGYPF</sequence>
<dbReference type="GO" id="GO:0019867">
    <property type="term" value="C:outer membrane"/>
    <property type="evidence" value="ECO:0007669"/>
    <property type="project" value="InterPro"/>
</dbReference>
<feature type="domain" description="Bacterial surface antigen (D15)" evidence="7">
    <location>
        <begin position="588"/>
        <end position="769"/>
    </location>
</feature>
<organism evidence="8 9">
    <name type="scientific">Hallella multisaccharivorax DSM 17128</name>
    <dbReference type="NCBI Taxonomy" id="688246"/>
    <lineage>
        <taxon>Bacteria</taxon>
        <taxon>Pseudomonadati</taxon>
        <taxon>Bacteroidota</taxon>
        <taxon>Bacteroidia</taxon>
        <taxon>Bacteroidales</taxon>
        <taxon>Prevotellaceae</taxon>
        <taxon>Hallella</taxon>
    </lineage>
</organism>
<reference evidence="9" key="1">
    <citation type="journal article" date="2011" name="Stand. Genomic Sci.">
        <title>Non-contiguous finished genome sequence of the opportunistic oral pathogen Prevotella multisaccharivorax type strain (PPPA20).</title>
        <authorList>
            <person name="Pati A."/>
            <person name="Gronow S."/>
            <person name="Lu M."/>
            <person name="Lapidus A."/>
            <person name="Nolan M."/>
            <person name="Lucas S."/>
            <person name="Hammon N."/>
            <person name="Deshpande S."/>
            <person name="Cheng J.F."/>
            <person name="Tapia R."/>
            <person name="Han C."/>
            <person name="Goodwin L."/>
            <person name="Pitluck S."/>
            <person name="Liolios K."/>
            <person name="Pagani I."/>
            <person name="Mavromatis K."/>
            <person name="Mikhailova N."/>
            <person name="Huntemann M."/>
            <person name="Chen A."/>
            <person name="Palaniappan K."/>
            <person name="Land M."/>
            <person name="Hauser L."/>
            <person name="Detter J.C."/>
            <person name="Brambilla E.M."/>
            <person name="Rohde M."/>
            <person name="Goker M."/>
            <person name="Woyke T."/>
            <person name="Bristow J."/>
            <person name="Eisen J.A."/>
            <person name="Markowitz V."/>
            <person name="Hugenholtz P."/>
            <person name="Kyrpides N.C."/>
            <person name="Klenk H.P."/>
            <person name="Ivanova N."/>
        </authorList>
    </citation>
    <scope>NUCLEOTIDE SEQUENCE [LARGE SCALE GENOMIC DNA]</scope>
    <source>
        <strain evidence="9">DSM 17128</strain>
    </source>
</reference>
<accession>F8NC58</accession>